<protein>
    <submittedName>
        <fullName evidence="2">Uncharacterized protein</fullName>
    </submittedName>
</protein>
<feature type="coiled-coil region" evidence="1">
    <location>
        <begin position="175"/>
        <end position="202"/>
    </location>
</feature>
<sequence>MKILSKGCQIVAVQNEKVHSIKSEHYLENEDVELYIFQDESVKSIEYINYKDILKKGIKKISGSGGLEIVITQCVNPNQIIMEQNDQEFNCQAVRKWLNFKSQNQLHQFNQLYRTLKDLQNAQTSLTQIKQNDTIDAFQSCVDLSVITNRNDSLKELEQQYVKGQMKWAQIDMENAELATRIRLLQVELQQRKQEINKLKFQYENNAYQLLQSKQQLGDVINQAIEIGDSQILAKLGL</sequence>
<reference evidence="2" key="1">
    <citation type="submission" date="2021-01" db="EMBL/GenBank/DDBJ databases">
        <authorList>
            <consortium name="Genoscope - CEA"/>
            <person name="William W."/>
        </authorList>
    </citation>
    <scope>NUCLEOTIDE SEQUENCE</scope>
</reference>
<organism evidence="2 3">
    <name type="scientific">Paramecium primaurelia</name>
    <dbReference type="NCBI Taxonomy" id="5886"/>
    <lineage>
        <taxon>Eukaryota</taxon>
        <taxon>Sar</taxon>
        <taxon>Alveolata</taxon>
        <taxon>Ciliophora</taxon>
        <taxon>Intramacronucleata</taxon>
        <taxon>Oligohymenophorea</taxon>
        <taxon>Peniculida</taxon>
        <taxon>Parameciidae</taxon>
        <taxon>Paramecium</taxon>
    </lineage>
</organism>
<comment type="caution">
    <text evidence="2">The sequence shown here is derived from an EMBL/GenBank/DDBJ whole genome shotgun (WGS) entry which is preliminary data.</text>
</comment>
<dbReference type="EMBL" id="CAJJDM010000083">
    <property type="protein sequence ID" value="CAD8088356.1"/>
    <property type="molecule type" value="Genomic_DNA"/>
</dbReference>
<keyword evidence="1" id="KW-0175">Coiled coil</keyword>
<evidence type="ECO:0000313" key="2">
    <source>
        <dbReference type="EMBL" id="CAD8088356.1"/>
    </source>
</evidence>
<keyword evidence="3" id="KW-1185">Reference proteome</keyword>
<dbReference type="AlphaFoldDB" id="A0A8S1NDG3"/>
<name>A0A8S1NDG3_PARPR</name>
<dbReference type="Proteomes" id="UP000688137">
    <property type="component" value="Unassembled WGS sequence"/>
</dbReference>
<proteinExistence type="predicted"/>
<accession>A0A8S1NDG3</accession>
<gene>
    <name evidence="2" type="ORF">PPRIM_AZ9-3.1.T0800214</name>
</gene>
<evidence type="ECO:0000313" key="3">
    <source>
        <dbReference type="Proteomes" id="UP000688137"/>
    </source>
</evidence>
<dbReference type="OMA" id="EQQYVKG"/>
<evidence type="ECO:0000256" key="1">
    <source>
        <dbReference type="SAM" id="Coils"/>
    </source>
</evidence>